<keyword evidence="5 6" id="KW-0472">Membrane</keyword>
<comment type="subcellular location">
    <subcellularLocation>
        <location evidence="1">Cell membrane</location>
        <topology evidence="1">Multi-pass membrane protein</topology>
    </subcellularLocation>
</comment>
<feature type="domain" description="Major facilitator superfamily (MFS) profile" evidence="7">
    <location>
        <begin position="4"/>
        <end position="123"/>
    </location>
</feature>
<evidence type="ECO:0000256" key="3">
    <source>
        <dbReference type="ARBA" id="ARBA00022692"/>
    </source>
</evidence>
<accession>A0A7H4P0Z5</accession>
<evidence type="ECO:0000256" key="6">
    <source>
        <dbReference type="SAM" id="Phobius"/>
    </source>
</evidence>
<evidence type="ECO:0000313" key="9">
    <source>
        <dbReference type="Proteomes" id="UP000254571"/>
    </source>
</evidence>
<keyword evidence="4 6" id="KW-1133">Transmembrane helix</keyword>
<dbReference type="PANTHER" id="PTHR43124">
    <property type="entry name" value="PURINE EFFLUX PUMP PBUE"/>
    <property type="match status" value="1"/>
</dbReference>
<dbReference type="GO" id="GO:0005886">
    <property type="term" value="C:plasma membrane"/>
    <property type="evidence" value="ECO:0007669"/>
    <property type="project" value="UniProtKB-SubCell"/>
</dbReference>
<dbReference type="InterPro" id="IPR020846">
    <property type="entry name" value="MFS_dom"/>
</dbReference>
<gene>
    <name evidence="8" type="primary">ydhP_3</name>
    <name evidence="8" type="ORF">NCTC9149_02511</name>
</gene>
<keyword evidence="2" id="KW-1003">Cell membrane</keyword>
<keyword evidence="3 6" id="KW-0812">Transmembrane</keyword>
<dbReference type="EMBL" id="UGMX01000002">
    <property type="protein sequence ID" value="STW06110.1"/>
    <property type="molecule type" value="Genomic_DNA"/>
</dbReference>
<evidence type="ECO:0000256" key="2">
    <source>
        <dbReference type="ARBA" id="ARBA00022475"/>
    </source>
</evidence>
<feature type="transmembrane region" description="Helical" evidence="6">
    <location>
        <begin position="40"/>
        <end position="61"/>
    </location>
</feature>
<dbReference type="PROSITE" id="PS50850">
    <property type="entry name" value="MFS"/>
    <property type="match status" value="1"/>
</dbReference>
<comment type="caution">
    <text evidence="8">The sequence shown here is derived from an EMBL/GenBank/DDBJ whole genome shotgun (WGS) entry which is preliminary data.</text>
</comment>
<dbReference type="InterPro" id="IPR050189">
    <property type="entry name" value="MFS_Efflux_Transporters"/>
</dbReference>
<dbReference type="Proteomes" id="UP000254571">
    <property type="component" value="Unassembled WGS sequence"/>
</dbReference>
<evidence type="ECO:0000256" key="4">
    <source>
        <dbReference type="ARBA" id="ARBA00022989"/>
    </source>
</evidence>
<organism evidence="8 9">
    <name type="scientific">Klebsiella grimontii</name>
    <dbReference type="NCBI Taxonomy" id="2058152"/>
    <lineage>
        <taxon>Bacteria</taxon>
        <taxon>Pseudomonadati</taxon>
        <taxon>Pseudomonadota</taxon>
        <taxon>Gammaproteobacteria</taxon>
        <taxon>Enterobacterales</taxon>
        <taxon>Enterobacteriaceae</taxon>
        <taxon>Klebsiella/Raoultella group</taxon>
        <taxon>Klebsiella</taxon>
    </lineage>
</organism>
<dbReference type="AlphaFoldDB" id="A0A7H4P0Z5"/>
<evidence type="ECO:0000256" key="5">
    <source>
        <dbReference type="ARBA" id="ARBA00023136"/>
    </source>
</evidence>
<dbReference type="PANTHER" id="PTHR43124:SF3">
    <property type="entry name" value="CHLORAMPHENICOL EFFLUX PUMP RV0191"/>
    <property type="match status" value="1"/>
</dbReference>
<dbReference type="SUPFAM" id="SSF103473">
    <property type="entry name" value="MFS general substrate transporter"/>
    <property type="match status" value="1"/>
</dbReference>
<evidence type="ECO:0000256" key="1">
    <source>
        <dbReference type="ARBA" id="ARBA00004651"/>
    </source>
</evidence>
<dbReference type="InterPro" id="IPR036259">
    <property type="entry name" value="MFS_trans_sf"/>
</dbReference>
<sequence>MPLALWALAIGAFGIGTTEFIIAGLLPVIAADFNVAIPVAGYLATSYALGVFVGAPALIILGSKVPRKAMLVFLMLLVRGGKCGNGICSNAGYCHSGQDNYVHDAWCLLWHRFDYCRRYGCTV</sequence>
<protein>
    <submittedName>
        <fullName evidence="8">Putative drug efflux protein</fullName>
    </submittedName>
</protein>
<dbReference type="Gene3D" id="1.20.1250.20">
    <property type="entry name" value="MFS general substrate transporter like domains"/>
    <property type="match status" value="1"/>
</dbReference>
<evidence type="ECO:0000313" key="8">
    <source>
        <dbReference type="EMBL" id="STW06110.1"/>
    </source>
</evidence>
<proteinExistence type="predicted"/>
<dbReference type="GO" id="GO:0022857">
    <property type="term" value="F:transmembrane transporter activity"/>
    <property type="evidence" value="ECO:0007669"/>
    <property type="project" value="InterPro"/>
</dbReference>
<evidence type="ECO:0000259" key="7">
    <source>
        <dbReference type="PROSITE" id="PS50850"/>
    </source>
</evidence>
<reference evidence="8 9" key="1">
    <citation type="submission" date="2018-06" db="EMBL/GenBank/DDBJ databases">
        <authorList>
            <consortium name="Pathogen Informatics"/>
            <person name="Doyle S."/>
        </authorList>
    </citation>
    <scope>NUCLEOTIDE SEQUENCE [LARGE SCALE GENOMIC DNA]</scope>
    <source>
        <strain evidence="8 9">NCTC9149</strain>
    </source>
</reference>
<name>A0A7H4P0Z5_9ENTR</name>